<dbReference type="Gene3D" id="2.30.30.140">
    <property type="match status" value="2"/>
</dbReference>
<evidence type="ECO:0000313" key="9">
    <source>
        <dbReference type="WBParaSite" id="SSLN_0001583601-mRNA-1"/>
    </source>
</evidence>
<dbReference type="EMBL" id="UYSU01039747">
    <property type="protein sequence ID" value="VDM01650.1"/>
    <property type="molecule type" value="Genomic_DNA"/>
</dbReference>
<dbReference type="CDD" id="cd20394">
    <property type="entry name" value="Tudor_SGF29_rpt2"/>
    <property type="match status" value="1"/>
</dbReference>
<dbReference type="InterPro" id="IPR037802">
    <property type="entry name" value="SGF29"/>
</dbReference>
<keyword evidence="2" id="KW-0805">Transcription regulation</keyword>
<dbReference type="GO" id="GO:0000124">
    <property type="term" value="C:SAGA complex"/>
    <property type="evidence" value="ECO:0007669"/>
    <property type="project" value="InterPro"/>
</dbReference>
<gene>
    <name evidence="7" type="ORF">SSLN_LOCUS15264</name>
</gene>
<evidence type="ECO:0000256" key="5">
    <source>
        <dbReference type="SAM" id="MobiDB-lite"/>
    </source>
</evidence>
<feature type="compositionally biased region" description="Basic and acidic residues" evidence="5">
    <location>
        <begin position="199"/>
        <end position="208"/>
    </location>
</feature>
<dbReference type="PROSITE" id="PS51518">
    <property type="entry name" value="SGF29_C"/>
    <property type="match status" value="1"/>
</dbReference>
<evidence type="ECO:0000256" key="4">
    <source>
        <dbReference type="ARBA" id="ARBA00023242"/>
    </source>
</evidence>
<dbReference type="PANTHER" id="PTHR21539:SF0">
    <property type="entry name" value="SAGA-ASSOCIATED FACTOR 29"/>
    <property type="match status" value="1"/>
</dbReference>
<dbReference type="STRING" id="70667.A0A183TFL7"/>
<dbReference type="InterPro" id="IPR047287">
    <property type="entry name" value="Tudor_SGF29_rpt2"/>
</dbReference>
<evidence type="ECO:0000313" key="8">
    <source>
        <dbReference type="Proteomes" id="UP000275846"/>
    </source>
</evidence>
<organism evidence="9">
    <name type="scientific">Schistocephalus solidus</name>
    <name type="common">Tapeworm</name>
    <dbReference type="NCBI Taxonomy" id="70667"/>
    <lineage>
        <taxon>Eukaryota</taxon>
        <taxon>Metazoa</taxon>
        <taxon>Spiralia</taxon>
        <taxon>Lophotrochozoa</taxon>
        <taxon>Platyhelminthes</taxon>
        <taxon>Cestoda</taxon>
        <taxon>Eucestoda</taxon>
        <taxon>Diphyllobothriidea</taxon>
        <taxon>Diphyllobothriidae</taxon>
        <taxon>Schistocephalus</taxon>
    </lineage>
</organism>
<evidence type="ECO:0000256" key="2">
    <source>
        <dbReference type="ARBA" id="ARBA00023015"/>
    </source>
</evidence>
<evidence type="ECO:0000313" key="7">
    <source>
        <dbReference type="EMBL" id="VDM01650.1"/>
    </source>
</evidence>
<dbReference type="Proteomes" id="UP000275846">
    <property type="component" value="Unassembled WGS sequence"/>
</dbReference>
<evidence type="ECO:0000256" key="3">
    <source>
        <dbReference type="ARBA" id="ARBA00023163"/>
    </source>
</evidence>
<dbReference type="Pfam" id="PF07039">
    <property type="entry name" value="SGF29_Tudor"/>
    <property type="match status" value="1"/>
</dbReference>
<feature type="region of interest" description="Disordered" evidence="5">
    <location>
        <begin position="196"/>
        <end position="216"/>
    </location>
</feature>
<keyword evidence="8" id="KW-1185">Reference proteome</keyword>
<comment type="subcellular location">
    <subcellularLocation>
        <location evidence="1">Nucleus</location>
    </subcellularLocation>
</comment>
<protein>
    <submittedName>
        <fullName evidence="9">SAGA-associated factor 29 homolog</fullName>
    </submittedName>
</protein>
<sequence length="216" mass="23785">MYEVAKGPRSFRRGVLMSLLQDNAKSLPLWAGRVGASPPPFCGAVGTSKPEDYVVAGDHVAALVPDPEARGPDSATLESWILAEIVAYSAEKKEFRVDDVDAEEGKVRYVLEKAKVIPLPKWKADPVVNPEAIFPKGTVVLALYPQTTCFYRALVDNSPSHVHDEYSLYFEDPSYPNGYAPAIRIPQRYVIFCPSGDPKNTEGNERKPPPGGQKKR</sequence>
<reference evidence="7 8" key="2">
    <citation type="submission" date="2018-11" db="EMBL/GenBank/DDBJ databases">
        <authorList>
            <consortium name="Pathogen Informatics"/>
        </authorList>
    </citation>
    <scope>NUCLEOTIDE SEQUENCE [LARGE SCALE GENOMIC DNA]</scope>
    <source>
        <strain evidence="7 8">NST_G2</strain>
    </source>
</reference>
<dbReference type="CDD" id="cd20393">
    <property type="entry name" value="Tudor_SGF29_rpt1"/>
    <property type="match status" value="1"/>
</dbReference>
<name>A0A183TFL7_SCHSO</name>
<evidence type="ECO:0000259" key="6">
    <source>
        <dbReference type="PROSITE" id="PS51518"/>
    </source>
</evidence>
<dbReference type="GO" id="GO:0005634">
    <property type="term" value="C:nucleus"/>
    <property type="evidence" value="ECO:0007669"/>
    <property type="project" value="UniProtKB-SubCell"/>
</dbReference>
<reference evidence="9" key="1">
    <citation type="submission" date="2016-06" db="UniProtKB">
        <authorList>
            <consortium name="WormBaseParasite"/>
        </authorList>
    </citation>
    <scope>IDENTIFICATION</scope>
</reference>
<dbReference type="AlphaFoldDB" id="A0A183TFL7"/>
<dbReference type="InterPro" id="IPR010750">
    <property type="entry name" value="SGF29_tudor-like_dom"/>
</dbReference>
<dbReference type="OrthoDB" id="10265994at2759"/>
<dbReference type="InterPro" id="IPR047288">
    <property type="entry name" value="Tudor_SGF29_rpt1"/>
</dbReference>
<keyword evidence="3" id="KW-0804">Transcription</keyword>
<evidence type="ECO:0000256" key="1">
    <source>
        <dbReference type="ARBA" id="ARBA00004123"/>
    </source>
</evidence>
<keyword evidence="4" id="KW-0539">Nucleus</keyword>
<feature type="domain" description="SGF29 C-terminal" evidence="6">
    <location>
        <begin position="50"/>
        <end position="199"/>
    </location>
</feature>
<proteinExistence type="predicted"/>
<dbReference type="PANTHER" id="PTHR21539">
    <property type="entry name" value="SAGA-ASSOCIATED FACTOR 29"/>
    <property type="match status" value="1"/>
</dbReference>
<accession>A0A183TFL7</accession>
<dbReference type="WBParaSite" id="SSLN_0001583601-mRNA-1">
    <property type="protein sequence ID" value="SSLN_0001583601-mRNA-1"/>
    <property type="gene ID" value="SSLN_0001583601"/>
</dbReference>